<dbReference type="Gene3D" id="3.90.79.10">
    <property type="entry name" value="Nucleoside Triphosphate Pyrophosphohydrolase"/>
    <property type="match status" value="1"/>
</dbReference>
<dbReference type="SUPFAM" id="SSF55811">
    <property type="entry name" value="Nudix"/>
    <property type="match status" value="1"/>
</dbReference>
<dbReference type="Proteomes" id="UP000254834">
    <property type="component" value="Chromosome"/>
</dbReference>
<dbReference type="EMBL" id="CP025544">
    <property type="protein sequence ID" value="AXK61177.1"/>
    <property type="molecule type" value="Genomic_DNA"/>
</dbReference>
<gene>
    <name evidence="1" type="ORF">C0J27_05605</name>
</gene>
<name>A0A345ZD10_9BACT</name>
<evidence type="ECO:0000313" key="1">
    <source>
        <dbReference type="EMBL" id="AXK61177.1"/>
    </source>
</evidence>
<reference evidence="1 2" key="1">
    <citation type="submission" date="2017-12" db="EMBL/GenBank/DDBJ databases">
        <title>Chromulinavorax destructans is a abundant pathogen of dominant heterotrophic picoflagllates.</title>
        <authorList>
            <person name="Deeg C.M."/>
            <person name="Zimmer M."/>
            <person name="Suttle C.A."/>
        </authorList>
    </citation>
    <scope>NUCLEOTIDE SEQUENCE [LARGE SCALE GENOMIC DNA]</scope>
    <source>
        <strain evidence="1 2">SeV1</strain>
    </source>
</reference>
<organism evidence="1 2">
    <name type="scientific">Candidatus Chromulinivorax destructor</name>
    <dbReference type="NCBI Taxonomy" id="2066483"/>
    <lineage>
        <taxon>Bacteria</taxon>
        <taxon>Candidatus Babelota</taxon>
        <taxon>Candidatus Babeliae</taxon>
        <taxon>Candidatus Babeliales</taxon>
        <taxon>Candidatus Chromulinivoraceae</taxon>
        <taxon>Candidatus Chromulinivorax</taxon>
    </lineage>
</organism>
<protein>
    <recommendedName>
        <fullName evidence="3">Nudix hydrolase domain-containing protein</fullName>
    </recommendedName>
</protein>
<accession>A0A345ZD10</accession>
<dbReference type="AlphaFoldDB" id="A0A345ZD10"/>
<evidence type="ECO:0000313" key="2">
    <source>
        <dbReference type="Proteomes" id="UP000254834"/>
    </source>
</evidence>
<dbReference type="RefSeq" id="WP_115586192.1">
    <property type="nucleotide sequence ID" value="NZ_CP025544.1"/>
</dbReference>
<keyword evidence="2" id="KW-1185">Reference proteome</keyword>
<sequence length="173" mass="19746">MKDIFVDIVDDKDEVIYAIALPQVIENGLLKQIRMVKLFIKNYDKELLLCRNALAKKGDDLFDVPLTAIVHVGETYEEALHRTVLEVFGIDITELPYHALGKLSAEDGLDCFTEVFELTFNELPDFSQTKFNDFFWEKPLDIITQLAKTGEGEKALSVCLKHFYFDCVNSISC</sequence>
<dbReference type="KEGG" id="cdes:C0J27_05605"/>
<dbReference type="InterPro" id="IPR015797">
    <property type="entry name" value="NUDIX_hydrolase-like_dom_sf"/>
</dbReference>
<evidence type="ECO:0008006" key="3">
    <source>
        <dbReference type="Google" id="ProtNLM"/>
    </source>
</evidence>
<proteinExistence type="predicted"/>
<dbReference type="OrthoDB" id="517136at2"/>